<protein>
    <submittedName>
        <fullName evidence="1">Uncharacterized protein</fullName>
    </submittedName>
</protein>
<reference evidence="1" key="1">
    <citation type="submission" date="2021-12" db="EMBL/GenBank/DDBJ databases">
        <authorList>
            <person name="Criscuolo A."/>
        </authorList>
    </citation>
    <scope>NUCLEOTIDE SEQUENCE</scope>
    <source>
        <strain evidence="1">CIP111894</strain>
    </source>
</reference>
<proteinExistence type="predicted"/>
<keyword evidence="2" id="KW-1185">Reference proteome</keyword>
<name>A0ABN8FC14_9BACL</name>
<evidence type="ECO:0000313" key="1">
    <source>
        <dbReference type="EMBL" id="CAH1055633.1"/>
    </source>
</evidence>
<comment type="caution">
    <text evidence="1">The sequence shown here is derived from an EMBL/GenBank/DDBJ whole genome shotgun (WGS) entry which is preliminary data.</text>
</comment>
<accession>A0ABN8FC14</accession>
<organism evidence="1 2">
    <name type="scientific">Paenibacillus pseudetheri</name>
    <dbReference type="NCBI Taxonomy" id="2897682"/>
    <lineage>
        <taxon>Bacteria</taxon>
        <taxon>Bacillati</taxon>
        <taxon>Bacillota</taxon>
        <taxon>Bacilli</taxon>
        <taxon>Bacillales</taxon>
        <taxon>Paenibacillaceae</taxon>
        <taxon>Paenibacillus</taxon>
    </lineage>
</organism>
<gene>
    <name evidence="1" type="ORF">PAECIP111894_01785</name>
</gene>
<sequence>MKKQYVKKIPFLALAGFICAVSIGKLQVSLAK</sequence>
<evidence type="ECO:0000313" key="2">
    <source>
        <dbReference type="Proteomes" id="UP000838749"/>
    </source>
</evidence>
<dbReference type="Proteomes" id="UP000838749">
    <property type="component" value="Unassembled WGS sequence"/>
</dbReference>
<dbReference type="EMBL" id="CAKMAB010000007">
    <property type="protein sequence ID" value="CAH1055633.1"/>
    <property type="molecule type" value="Genomic_DNA"/>
</dbReference>